<dbReference type="EMBL" id="CZPZ01000006">
    <property type="protein sequence ID" value="CUS33772.1"/>
    <property type="molecule type" value="Genomic_DNA"/>
</dbReference>
<keyword evidence="3" id="KW-1185">Reference proteome</keyword>
<dbReference type="OrthoDB" id="9776853at2"/>
<sequence>MVRTPQPTEQTVQAQVNGITLAYNDQGSGPPLIFLHAFPLNRTMWVEQESRFSSQFRVITVDLRGYGESDAPLGRYALDQAAADVIGLLDNLSIRQAVFVGLSMGGYILFALYRKYADRVTGLVLADTRAQADTAEGKEARFQMAQTAYKNGSSAIADLMIPKLLSPATVQTKPDLVRRVRRMIDRNQVSGIAGGLMAMAERPDSVTLLKEITCPTQIIVGEQDLPTPPADAKLMADHIPGACLTIIPRAAHLSNLEQPDLFNETICSFILKAPR</sequence>
<dbReference type="PRINTS" id="PR00111">
    <property type="entry name" value="ABHYDROLASE"/>
</dbReference>
<dbReference type="Pfam" id="PF00561">
    <property type="entry name" value="Abhydrolase_1"/>
    <property type="match status" value="1"/>
</dbReference>
<dbReference type="Proteomes" id="UP000198736">
    <property type="component" value="Unassembled WGS sequence"/>
</dbReference>
<evidence type="ECO:0000259" key="1">
    <source>
        <dbReference type="Pfam" id="PF00561"/>
    </source>
</evidence>
<evidence type="ECO:0000313" key="2">
    <source>
        <dbReference type="EMBL" id="CUS33772.1"/>
    </source>
</evidence>
<dbReference type="InterPro" id="IPR000639">
    <property type="entry name" value="Epox_hydrolase-like"/>
</dbReference>
<dbReference type="RefSeq" id="WP_090895312.1">
    <property type="nucleotide sequence ID" value="NZ_CZPZ01000006.1"/>
</dbReference>
<dbReference type="Gene3D" id="3.40.50.1820">
    <property type="entry name" value="alpha/beta hydrolase"/>
    <property type="match status" value="1"/>
</dbReference>
<dbReference type="GO" id="GO:0047570">
    <property type="term" value="F:3-oxoadipate enol-lactonase activity"/>
    <property type="evidence" value="ECO:0007669"/>
    <property type="project" value="UniProtKB-EC"/>
</dbReference>
<organism evidence="2 3">
    <name type="scientific">Candidatus Nitrospira nitrificans</name>
    <dbReference type="NCBI Taxonomy" id="1742973"/>
    <lineage>
        <taxon>Bacteria</taxon>
        <taxon>Pseudomonadati</taxon>
        <taxon>Nitrospirota</taxon>
        <taxon>Nitrospiria</taxon>
        <taxon>Nitrospirales</taxon>
        <taxon>Nitrospiraceae</taxon>
        <taxon>Nitrospira</taxon>
    </lineage>
</organism>
<reference evidence="3" key="1">
    <citation type="submission" date="2015-10" db="EMBL/GenBank/DDBJ databases">
        <authorList>
            <person name="Luecker S."/>
            <person name="Luecker S."/>
        </authorList>
    </citation>
    <scope>NUCLEOTIDE SEQUENCE [LARGE SCALE GENOMIC DNA]</scope>
</reference>
<proteinExistence type="predicted"/>
<dbReference type="EC" id="3.1.1.24" evidence="2"/>
<dbReference type="SUPFAM" id="SSF53474">
    <property type="entry name" value="alpha/beta-Hydrolases"/>
    <property type="match status" value="1"/>
</dbReference>
<dbReference type="STRING" id="1742973.COMA2_140073"/>
<dbReference type="InterPro" id="IPR000073">
    <property type="entry name" value="AB_hydrolase_1"/>
</dbReference>
<name>A0A0S4L7I5_9BACT</name>
<protein>
    <submittedName>
        <fullName evidence="2">Putative 3-oxoadipate enol-lactonase</fullName>
        <ecNumber evidence="2">3.1.1.24</ecNumber>
    </submittedName>
</protein>
<dbReference type="InterPro" id="IPR050266">
    <property type="entry name" value="AB_hydrolase_sf"/>
</dbReference>
<dbReference type="AlphaFoldDB" id="A0A0S4L7I5"/>
<dbReference type="InterPro" id="IPR029058">
    <property type="entry name" value="AB_hydrolase_fold"/>
</dbReference>
<dbReference type="PANTHER" id="PTHR43798">
    <property type="entry name" value="MONOACYLGLYCEROL LIPASE"/>
    <property type="match status" value="1"/>
</dbReference>
<accession>A0A0S4L7I5</accession>
<feature type="domain" description="AB hydrolase-1" evidence="1">
    <location>
        <begin position="30"/>
        <end position="258"/>
    </location>
</feature>
<dbReference type="PRINTS" id="PR00412">
    <property type="entry name" value="EPOXHYDRLASE"/>
</dbReference>
<gene>
    <name evidence="2" type="ORF">COMA2_140073</name>
</gene>
<keyword evidence="2" id="KW-0378">Hydrolase</keyword>
<evidence type="ECO:0000313" key="3">
    <source>
        <dbReference type="Proteomes" id="UP000198736"/>
    </source>
</evidence>